<gene>
    <name evidence="1" type="ordered locus">MTR_1g014550</name>
</gene>
<organism evidence="1 3">
    <name type="scientific">Medicago truncatula</name>
    <name type="common">Barrel medic</name>
    <name type="synonym">Medicago tribuloides</name>
    <dbReference type="NCBI Taxonomy" id="3880"/>
    <lineage>
        <taxon>Eukaryota</taxon>
        <taxon>Viridiplantae</taxon>
        <taxon>Streptophyta</taxon>
        <taxon>Embryophyta</taxon>
        <taxon>Tracheophyta</taxon>
        <taxon>Spermatophyta</taxon>
        <taxon>Magnoliopsida</taxon>
        <taxon>eudicotyledons</taxon>
        <taxon>Gunneridae</taxon>
        <taxon>Pentapetalae</taxon>
        <taxon>rosids</taxon>
        <taxon>fabids</taxon>
        <taxon>Fabales</taxon>
        <taxon>Fabaceae</taxon>
        <taxon>Papilionoideae</taxon>
        <taxon>50 kb inversion clade</taxon>
        <taxon>NPAAA clade</taxon>
        <taxon>Hologalegina</taxon>
        <taxon>IRL clade</taxon>
        <taxon>Trifolieae</taxon>
        <taxon>Medicago</taxon>
    </lineage>
</organism>
<proteinExistence type="predicted"/>
<accession>A0A072VDM9</accession>
<evidence type="ECO:0000313" key="2">
    <source>
        <dbReference type="EnsemblPlants" id="KEH39877"/>
    </source>
</evidence>
<keyword evidence="3" id="KW-1185">Reference proteome</keyword>
<dbReference type="Proteomes" id="UP000002051">
    <property type="component" value="Unassembled WGS sequence"/>
</dbReference>
<evidence type="ECO:0000313" key="1">
    <source>
        <dbReference type="EMBL" id="KEH39877.1"/>
    </source>
</evidence>
<evidence type="ECO:0000313" key="3">
    <source>
        <dbReference type="Proteomes" id="UP000002051"/>
    </source>
</evidence>
<dbReference type="EnsemblPlants" id="KEH39877">
    <property type="protein sequence ID" value="KEH39877"/>
    <property type="gene ID" value="MTR_1g014550"/>
</dbReference>
<dbReference type="HOGENOM" id="CLU_2797708_0_0_1"/>
<reference evidence="2" key="3">
    <citation type="submission" date="2015-04" db="UniProtKB">
        <authorList>
            <consortium name="EnsemblPlants"/>
        </authorList>
    </citation>
    <scope>IDENTIFICATION</scope>
    <source>
        <strain evidence="2">cv. Jemalong A17</strain>
    </source>
</reference>
<dbReference type="AlphaFoldDB" id="A0A072VDM9"/>
<name>A0A072VDM9_MEDTR</name>
<dbReference type="EMBL" id="CM001217">
    <property type="protein sequence ID" value="KEH39877.1"/>
    <property type="molecule type" value="Genomic_DNA"/>
</dbReference>
<reference evidence="1 3" key="2">
    <citation type="journal article" date="2014" name="BMC Genomics">
        <title>An improved genome release (version Mt4.0) for the model legume Medicago truncatula.</title>
        <authorList>
            <person name="Tang H."/>
            <person name="Krishnakumar V."/>
            <person name="Bidwell S."/>
            <person name="Rosen B."/>
            <person name="Chan A."/>
            <person name="Zhou S."/>
            <person name="Gentzbittel L."/>
            <person name="Childs K.L."/>
            <person name="Yandell M."/>
            <person name="Gundlach H."/>
            <person name="Mayer K.F."/>
            <person name="Schwartz D.C."/>
            <person name="Town C.D."/>
        </authorList>
    </citation>
    <scope>GENOME REANNOTATION</scope>
    <source>
        <strain evidence="1">A17</strain>
        <strain evidence="2 3">cv. Jemalong A17</strain>
    </source>
</reference>
<protein>
    <submittedName>
        <fullName evidence="1 2">Uncharacterized protein</fullName>
    </submittedName>
</protein>
<reference evidence="1 3" key="1">
    <citation type="journal article" date="2011" name="Nature">
        <title>The Medicago genome provides insight into the evolution of rhizobial symbioses.</title>
        <authorList>
            <person name="Young N.D."/>
            <person name="Debelle F."/>
            <person name="Oldroyd G.E."/>
            <person name="Geurts R."/>
            <person name="Cannon S.B."/>
            <person name="Udvardi M.K."/>
            <person name="Benedito V.A."/>
            <person name="Mayer K.F."/>
            <person name="Gouzy J."/>
            <person name="Schoof H."/>
            <person name="Van de Peer Y."/>
            <person name="Proost S."/>
            <person name="Cook D.R."/>
            <person name="Meyers B.C."/>
            <person name="Spannagl M."/>
            <person name="Cheung F."/>
            <person name="De Mita S."/>
            <person name="Krishnakumar V."/>
            <person name="Gundlach H."/>
            <person name="Zhou S."/>
            <person name="Mudge J."/>
            <person name="Bharti A.K."/>
            <person name="Murray J.D."/>
            <person name="Naoumkina M.A."/>
            <person name="Rosen B."/>
            <person name="Silverstein K.A."/>
            <person name="Tang H."/>
            <person name="Rombauts S."/>
            <person name="Zhao P.X."/>
            <person name="Zhou P."/>
            <person name="Barbe V."/>
            <person name="Bardou P."/>
            <person name="Bechner M."/>
            <person name="Bellec A."/>
            <person name="Berger A."/>
            <person name="Berges H."/>
            <person name="Bidwell S."/>
            <person name="Bisseling T."/>
            <person name="Choisne N."/>
            <person name="Couloux A."/>
            <person name="Denny R."/>
            <person name="Deshpande S."/>
            <person name="Dai X."/>
            <person name="Doyle J.J."/>
            <person name="Dudez A.M."/>
            <person name="Farmer A.D."/>
            <person name="Fouteau S."/>
            <person name="Franken C."/>
            <person name="Gibelin C."/>
            <person name="Gish J."/>
            <person name="Goldstein S."/>
            <person name="Gonzalez A.J."/>
            <person name="Green P.J."/>
            <person name="Hallab A."/>
            <person name="Hartog M."/>
            <person name="Hua A."/>
            <person name="Humphray S.J."/>
            <person name="Jeong D.H."/>
            <person name="Jing Y."/>
            <person name="Jocker A."/>
            <person name="Kenton S.M."/>
            <person name="Kim D.J."/>
            <person name="Klee K."/>
            <person name="Lai H."/>
            <person name="Lang C."/>
            <person name="Lin S."/>
            <person name="Macmil S.L."/>
            <person name="Magdelenat G."/>
            <person name="Matthews L."/>
            <person name="McCorrison J."/>
            <person name="Monaghan E.L."/>
            <person name="Mun J.H."/>
            <person name="Najar F.Z."/>
            <person name="Nicholson C."/>
            <person name="Noirot C."/>
            <person name="O'Bleness M."/>
            <person name="Paule C.R."/>
            <person name="Poulain J."/>
            <person name="Prion F."/>
            <person name="Qin B."/>
            <person name="Qu C."/>
            <person name="Retzel E.F."/>
            <person name="Riddle C."/>
            <person name="Sallet E."/>
            <person name="Samain S."/>
            <person name="Samson N."/>
            <person name="Sanders I."/>
            <person name="Saurat O."/>
            <person name="Scarpelli C."/>
            <person name="Schiex T."/>
            <person name="Segurens B."/>
            <person name="Severin A.J."/>
            <person name="Sherrier D.J."/>
            <person name="Shi R."/>
            <person name="Sims S."/>
            <person name="Singer S.R."/>
            <person name="Sinharoy S."/>
            <person name="Sterck L."/>
            <person name="Viollet A."/>
            <person name="Wang B.B."/>
            <person name="Wang K."/>
            <person name="Wang M."/>
            <person name="Wang X."/>
            <person name="Warfsmann J."/>
            <person name="Weissenbach J."/>
            <person name="White D.D."/>
            <person name="White J.D."/>
            <person name="Wiley G.B."/>
            <person name="Wincker P."/>
            <person name="Xing Y."/>
            <person name="Yang L."/>
            <person name="Yao Z."/>
            <person name="Ying F."/>
            <person name="Zhai J."/>
            <person name="Zhou L."/>
            <person name="Zuber A."/>
            <person name="Denarie J."/>
            <person name="Dixon R.A."/>
            <person name="May G.D."/>
            <person name="Schwartz D.C."/>
            <person name="Rogers J."/>
            <person name="Quetier F."/>
            <person name="Town C.D."/>
            <person name="Roe B.A."/>
        </authorList>
    </citation>
    <scope>NUCLEOTIDE SEQUENCE [LARGE SCALE GENOMIC DNA]</scope>
    <source>
        <strain evidence="1">A17</strain>
        <strain evidence="2 3">cv. Jemalong A17</strain>
    </source>
</reference>
<sequence>MVQSVGRLRVNMRIKLSSDNGCGYGHLGAHKVCGRLLKIFKRGNGNVYYSTLFIGYPLSSLNDGVQIP</sequence>